<evidence type="ECO:0008006" key="8">
    <source>
        <dbReference type="Google" id="ProtNLM"/>
    </source>
</evidence>
<dbReference type="GO" id="GO:0060320">
    <property type="term" value="P:rejection of self pollen"/>
    <property type="evidence" value="ECO:0007669"/>
    <property type="project" value="UniProtKB-KW"/>
</dbReference>
<dbReference type="EMBL" id="JACXVP010000009">
    <property type="protein sequence ID" value="KAG5588367.1"/>
    <property type="molecule type" value="Genomic_DNA"/>
</dbReference>
<dbReference type="GO" id="GO:0005576">
    <property type="term" value="C:extracellular region"/>
    <property type="evidence" value="ECO:0007669"/>
    <property type="project" value="UniProtKB-SubCell"/>
</dbReference>
<dbReference type="AlphaFoldDB" id="A0A9J5XLK1"/>
<proteinExistence type="inferred from homology"/>
<comment type="caution">
    <text evidence="6">The sequence shown here is derived from an EMBL/GenBank/DDBJ whole genome shotgun (WGS) entry which is preliminary data.</text>
</comment>
<accession>A0A9J5XLK1</accession>
<evidence type="ECO:0000256" key="3">
    <source>
        <dbReference type="ARBA" id="ARBA00022471"/>
    </source>
</evidence>
<dbReference type="InterPro" id="IPR010264">
    <property type="entry name" value="Self-incomp_S1"/>
</dbReference>
<keyword evidence="7" id="KW-1185">Reference proteome</keyword>
<organism evidence="6 7">
    <name type="scientific">Solanum commersonii</name>
    <name type="common">Commerson's wild potato</name>
    <name type="synonym">Commerson's nightshade</name>
    <dbReference type="NCBI Taxonomy" id="4109"/>
    <lineage>
        <taxon>Eukaryota</taxon>
        <taxon>Viridiplantae</taxon>
        <taxon>Streptophyta</taxon>
        <taxon>Embryophyta</taxon>
        <taxon>Tracheophyta</taxon>
        <taxon>Spermatophyta</taxon>
        <taxon>Magnoliopsida</taxon>
        <taxon>eudicotyledons</taxon>
        <taxon>Gunneridae</taxon>
        <taxon>Pentapetalae</taxon>
        <taxon>asterids</taxon>
        <taxon>lamiids</taxon>
        <taxon>Solanales</taxon>
        <taxon>Solanaceae</taxon>
        <taxon>Solanoideae</taxon>
        <taxon>Solaneae</taxon>
        <taxon>Solanum</taxon>
    </lineage>
</organism>
<evidence type="ECO:0000313" key="7">
    <source>
        <dbReference type="Proteomes" id="UP000824120"/>
    </source>
</evidence>
<evidence type="ECO:0000256" key="4">
    <source>
        <dbReference type="ARBA" id="ARBA00022525"/>
    </source>
</evidence>
<protein>
    <recommendedName>
        <fullName evidence="8">S-protein homolog</fullName>
    </recommendedName>
</protein>
<dbReference type="Proteomes" id="UP000824120">
    <property type="component" value="Chromosome 9"/>
</dbReference>
<keyword evidence="4" id="KW-0964">Secreted</keyword>
<keyword evidence="3" id="KW-0713">Self-incompatibility</keyword>
<evidence type="ECO:0000256" key="5">
    <source>
        <dbReference type="ARBA" id="ARBA00022729"/>
    </source>
</evidence>
<reference evidence="6 7" key="1">
    <citation type="submission" date="2020-09" db="EMBL/GenBank/DDBJ databases">
        <title>De no assembly of potato wild relative species, Solanum commersonii.</title>
        <authorList>
            <person name="Cho K."/>
        </authorList>
    </citation>
    <scope>NUCLEOTIDE SEQUENCE [LARGE SCALE GENOMIC DNA]</scope>
    <source>
        <strain evidence="6">LZ3.2</strain>
        <tissue evidence="6">Leaf</tissue>
    </source>
</reference>
<comment type="subcellular location">
    <subcellularLocation>
        <location evidence="1">Secreted</location>
    </subcellularLocation>
</comment>
<dbReference type="Pfam" id="PF05938">
    <property type="entry name" value="Self-incomp_S1"/>
    <property type="match status" value="1"/>
</dbReference>
<sequence>MGGQNRKSNAKICITEIIEKDDDLGIHPPIVNEDYHWRFCAAFTDRTLSFCRFLWGDKYRVFDVYSSSLIILKVSQFQILLAIVNGQ</sequence>
<evidence type="ECO:0000313" key="6">
    <source>
        <dbReference type="EMBL" id="KAG5588367.1"/>
    </source>
</evidence>
<comment type="similarity">
    <text evidence="2">Belongs to the plant self-incompatibility (S1) protein family.</text>
</comment>
<evidence type="ECO:0000256" key="2">
    <source>
        <dbReference type="ARBA" id="ARBA00005581"/>
    </source>
</evidence>
<evidence type="ECO:0000256" key="1">
    <source>
        <dbReference type="ARBA" id="ARBA00004613"/>
    </source>
</evidence>
<name>A0A9J5XLK1_SOLCO</name>
<gene>
    <name evidence="6" type="ORF">H5410_048801</name>
</gene>
<keyword evidence="5" id="KW-0732">Signal</keyword>